<dbReference type="Proteomes" id="UP000304900">
    <property type="component" value="Unassembled WGS sequence"/>
</dbReference>
<evidence type="ECO:0000313" key="2">
    <source>
        <dbReference type="Proteomes" id="UP000304900"/>
    </source>
</evidence>
<organism evidence="1 2">
    <name type="scientific">Dyadobacter frigoris</name>
    <dbReference type="NCBI Taxonomy" id="2576211"/>
    <lineage>
        <taxon>Bacteria</taxon>
        <taxon>Pseudomonadati</taxon>
        <taxon>Bacteroidota</taxon>
        <taxon>Cytophagia</taxon>
        <taxon>Cytophagales</taxon>
        <taxon>Spirosomataceae</taxon>
        <taxon>Dyadobacter</taxon>
    </lineage>
</organism>
<sequence length="258" mass="29351">MIRIIYVRLLLLFFAIILSNKNASAQSSIQIFPVKTDSLNLFDKVRNRSVPIALYLPITDRKIRKQKLVIFSHGYYQNMPSGNKQASYLTENLAAHGYFIASIQHELPSDELIPTTGIPQIVRRPFWDRGADNILFVINELKKAFPDLDFKTITLVGHSNGGDMTALFPQKYPGIVSKIITLDNRRMPLPRTIKPKVYSIRSSDQSADEGVLPSPEEQTKLAITIIKLPATIHNDMDNRGTKVQQKEINDYVLRFLKE</sequence>
<dbReference type="AlphaFoldDB" id="A0A4U6D4Q9"/>
<comment type="caution">
    <text evidence="1">The sequence shown here is derived from an EMBL/GenBank/DDBJ whole genome shotgun (WGS) entry which is preliminary data.</text>
</comment>
<dbReference type="GO" id="GO:0016787">
    <property type="term" value="F:hydrolase activity"/>
    <property type="evidence" value="ECO:0007669"/>
    <property type="project" value="UniProtKB-KW"/>
</dbReference>
<evidence type="ECO:0000313" key="1">
    <source>
        <dbReference type="EMBL" id="TKT92300.1"/>
    </source>
</evidence>
<dbReference type="OrthoDB" id="9814760at2"/>
<accession>A0A4U6D4Q9</accession>
<name>A0A4U6D4Q9_9BACT</name>
<dbReference type="RefSeq" id="WP_137339845.1">
    <property type="nucleotide sequence ID" value="NZ_BSQH01000007.1"/>
</dbReference>
<dbReference type="Gene3D" id="3.40.50.1820">
    <property type="entry name" value="alpha/beta hydrolase"/>
    <property type="match status" value="1"/>
</dbReference>
<dbReference type="SUPFAM" id="SSF53474">
    <property type="entry name" value="alpha/beta-Hydrolases"/>
    <property type="match status" value="1"/>
</dbReference>
<protein>
    <submittedName>
        <fullName evidence="1">Alpha/beta hydrolase</fullName>
    </submittedName>
</protein>
<keyword evidence="2" id="KW-1185">Reference proteome</keyword>
<keyword evidence="1" id="KW-0378">Hydrolase</keyword>
<gene>
    <name evidence="1" type="ORF">FDK13_09995</name>
</gene>
<proteinExistence type="predicted"/>
<dbReference type="EMBL" id="SZVO01000004">
    <property type="protein sequence ID" value="TKT92300.1"/>
    <property type="molecule type" value="Genomic_DNA"/>
</dbReference>
<reference evidence="1 2" key="1">
    <citation type="submission" date="2019-05" db="EMBL/GenBank/DDBJ databases">
        <title>Dyadobacter AR-3-8 sp. nov., isolated from arctic soil.</title>
        <authorList>
            <person name="Chaudhary D.K."/>
        </authorList>
    </citation>
    <scope>NUCLEOTIDE SEQUENCE [LARGE SCALE GENOMIC DNA]</scope>
    <source>
        <strain evidence="1 2">AR-3-8</strain>
    </source>
</reference>
<dbReference type="InterPro" id="IPR029058">
    <property type="entry name" value="AB_hydrolase_fold"/>
</dbReference>